<gene>
    <name evidence="1" type="ORF">HYS17_06030</name>
</gene>
<proteinExistence type="predicted"/>
<reference evidence="1 2" key="1">
    <citation type="submission" date="2020-07" db="EMBL/GenBank/DDBJ databases">
        <title>Huge and variable diversity of episymbiotic CPR bacteria and DPANN archaea in groundwater ecosystems.</title>
        <authorList>
            <person name="He C.Y."/>
            <person name="Keren R."/>
            <person name="Whittaker M."/>
            <person name="Farag I.F."/>
            <person name="Doudna J."/>
            <person name="Cate J.H.D."/>
            <person name="Banfield J.F."/>
        </authorList>
    </citation>
    <scope>NUCLEOTIDE SEQUENCE [LARGE SCALE GENOMIC DNA]</scope>
    <source>
        <strain evidence="1">NC_groundwater_70_Ag_B-0.1um_54_66</strain>
    </source>
</reference>
<protein>
    <submittedName>
        <fullName evidence="1">Uncharacterized protein</fullName>
    </submittedName>
</protein>
<evidence type="ECO:0000313" key="1">
    <source>
        <dbReference type="EMBL" id="QQG37317.1"/>
    </source>
</evidence>
<dbReference type="AlphaFoldDB" id="A0A7T5R4E7"/>
<sequence>MTGTTQQPDVQISFTGDVGKVVIGGSRFEVTPDGRVTAYTDQKVFPQPLAKAIDEKNTASIGKDFSVAVYGAKIMKAEAGFTIQAASIAQRPPAIGLAQRALEVGQRLSDGTVVLSVDLNKNEVLFVPAKIFGGEARFDRQDNVVESANKDSLHGHKDWRRITDAEGVTLSEAWDKVAPAELQGRAAPWFWLDATEYDINGRVRQGGEPDWDRVFRFFSLPVPLVRSGPAIV</sequence>
<dbReference type="Proteomes" id="UP000595362">
    <property type="component" value="Chromosome"/>
</dbReference>
<organism evidence="1 2">
    <name type="scientific">Micavibrio aeruginosavorus</name>
    <dbReference type="NCBI Taxonomy" id="349221"/>
    <lineage>
        <taxon>Bacteria</taxon>
        <taxon>Pseudomonadati</taxon>
        <taxon>Bdellovibrionota</taxon>
        <taxon>Bdellovibrionia</taxon>
        <taxon>Bdellovibrionales</taxon>
        <taxon>Pseudobdellovibrionaceae</taxon>
        <taxon>Micavibrio</taxon>
    </lineage>
</organism>
<accession>A0A7T5R4E7</accession>
<name>A0A7T5R4E7_9BACT</name>
<evidence type="ECO:0000313" key="2">
    <source>
        <dbReference type="Proteomes" id="UP000595362"/>
    </source>
</evidence>
<dbReference type="EMBL" id="CP066681">
    <property type="protein sequence ID" value="QQG37317.1"/>
    <property type="molecule type" value="Genomic_DNA"/>
</dbReference>